<dbReference type="EMBL" id="MLYP01000076">
    <property type="protein sequence ID" value="OIJ86413.1"/>
    <property type="molecule type" value="Genomic_DNA"/>
</dbReference>
<accession>A0A1S2NY65</accession>
<keyword evidence="2" id="KW-1185">Reference proteome</keyword>
<proteinExistence type="predicted"/>
<dbReference type="Proteomes" id="UP000179935">
    <property type="component" value="Unassembled WGS sequence"/>
</dbReference>
<evidence type="ECO:0000313" key="1">
    <source>
        <dbReference type="EMBL" id="OIJ86413.1"/>
    </source>
</evidence>
<name>A0A1S2NY65_9ACTN</name>
<dbReference type="STRING" id="1428652.BIV24_26510"/>
<sequence>MVTLQNKDRRRLNDSVTRLHTITGRQWDTEDRVHGALLSAVHVADYKREIDQLNVLAGSGQLVPGRRPLAVPDRQRQTRVHGQCEELCAALDSLVSDVAAGRRRCRLDLM</sequence>
<reference evidence="1 2" key="1">
    <citation type="submission" date="2016-10" db="EMBL/GenBank/DDBJ databases">
        <title>Genome sequence of Streptomyces sp. MUSC 93.</title>
        <authorList>
            <person name="Lee L.-H."/>
            <person name="Ser H.-L."/>
            <person name="Law J.W.-F."/>
        </authorList>
    </citation>
    <scope>NUCLEOTIDE SEQUENCE [LARGE SCALE GENOMIC DNA]</scope>
    <source>
        <strain evidence="1 2">MUSC 93</strain>
    </source>
</reference>
<comment type="caution">
    <text evidence="1">The sequence shown here is derived from an EMBL/GenBank/DDBJ whole genome shotgun (WGS) entry which is preliminary data.</text>
</comment>
<evidence type="ECO:0000313" key="2">
    <source>
        <dbReference type="Proteomes" id="UP000179935"/>
    </source>
</evidence>
<organism evidence="1 2">
    <name type="scientific">Streptomyces colonosanans</name>
    <dbReference type="NCBI Taxonomy" id="1428652"/>
    <lineage>
        <taxon>Bacteria</taxon>
        <taxon>Bacillati</taxon>
        <taxon>Actinomycetota</taxon>
        <taxon>Actinomycetes</taxon>
        <taxon>Kitasatosporales</taxon>
        <taxon>Streptomycetaceae</taxon>
        <taxon>Streptomyces</taxon>
    </lineage>
</organism>
<gene>
    <name evidence="1" type="ORF">BIV24_26510</name>
</gene>
<dbReference type="AlphaFoldDB" id="A0A1S2NY65"/>
<protein>
    <submittedName>
        <fullName evidence="1">Uncharacterized protein</fullName>
    </submittedName>
</protein>